<dbReference type="Pfam" id="PF00990">
    <property type="entry name" value="GGDEF"/>
    <property type="match status" value="1"/>
</dbReference>
<keyword evidence="5" id="KW-0808">Transferase</keyword>
<dbReference type="PANTHER" id="PTHR44757">
    <property type="entry name" value="DIGUANYLATE CYCLASE DGCP"/>
    <property type="match status" value="1"/>
</dbReference>
<dbReference type="SMART" id="SM00086">
    <property type="entry name" value="PAC"/>
    <property type="match status" value="2"/>
</dbReference>
<proteinExistence type="predicted"/>
<dbReference type="InterPro" id="IPR001610">
    <property type="entry name" value="PAC"/>
</dbReference>
<evidence type="ECO:0000256" key="1">
    <source>
        <dbReference type="SAM" id="Coils"/>
    </source>
</evidence>
<keyword evidence="5" id="KW-0548">Nucleotidyltransferase</keyword>
<evidence type="ECO:0000259" key="4">
    <source>
        <dbReference type="PROSITE" id="PS50887"/>
    </source>
</evidence>
<accession>A0AAW5F043</accession>
<dbReference type="SMART" id="SM00091">
    <property type="entry name" value="PAS"/>
    <property type="match status" value="2"/>
</dbReference>
<dbReference type="AlphaFoldDB" id="A0AAW5F043"/>
<dbReference type="FunFam" id="3.30.70.270:FF:000001">
    <property type="entry name" value="Diguanylate cyclase domain protein"/>
    <property type="match status" value="1"/>
</dbReference>
<feature type="coiled-coil region" evidence="1">
    <location>
        <begin position="150"/>
        <end position="177"/>
    </location>
</feature>
<dbReference type="PANTHER" id="PTHR44757:SF2">
    <property type="entry name" value="BIOFILM ARCHITECTURE MAINTENANCE PROTEIN MBAA"/>
    <property type="match status" value="1"/>
</dbReference>
<dbReference type="PROSITE" id="PS50113">
    <property type="entry name" value="PAC"/>
    <property type="match status" value="1"/>
</dbReference>
<feature type="domain" description="PAC" evidence="3">
    <location>
        <begin position="371"/>
        <end position="423"/>
    </location>
</feature>
<evidence type="ECO:0000313" key="6">
    <source>
        <dbReference type="Proteomes" id="UP001203136"/>
    </source>
</evidence>
<dbReference type="CDD" id="cd01949">
    <property type="entry name" value="GGDEF"/>
    <property type="match status" value="1"/>
</dbReference>
<dbReference type="CDD" id="cd00130">
    <property type="entry name" value="PAS"/>
    <property type="match status" value="2"/>
</dbReference>
<feature type="domain" description="GGDEF" evidence="4">
    <location>
        <begin position="454"/>
        <end position="585"/>
    </location>
</feature>
<comment type="caution">
    <text evidence="5">The sequence shown here is derived from an EMBL/GenBank/DDBJ whole genome shotgun (WGS) entry which is preliminary data.</text>
</comment>
<dbReference type="SUPFAM" id="SSF54427">
    <property type="entry name" value="NTF2-like"/>
    <property type="match status" value="1"/>
</dbReference>
<dbReference type="GO" id="GO:0052621">
    <property type="term" value="F:diguanylate cyclase activity"/>
    <property type="evidence" value="ECO:0007669"/>
    <property type="project" value="UniProtKB-EC"/>
</dbReference>
<dbReference type="PROSITE" id="PS50112">
    <property type="entry name" value="PAS"/>
    <property type="match status" value="1"/>
</dbReference>
<dbReference type="PROSITE" id="PS50887">
    <property type="entry name" value="GGDEF"/>
    <property type="match status" value="1"/>
</dbReference>
<reference evidence="5" key="1">
    <citation type="journal article" date="2022" name="Cell Host Microbe">
        <title>Colonization of the live biotherapeutic product VE303 and modulation of the microbiota and metabolites in healthy volunteers.</title>
        <authorList>
            <person name="Dsouza M."/>
            <person name="Menon R."/>
            <person name="Crossette E."/>
            <person name="Bhattarai S.K."/>
            <person name="Schneider J."/>
            <person name="Kim Y.G."/>
            <person name="Reddy S."/>
            <person name="Caballero S."/>
            <person name="Felix C."/>
            <person name="Cornacchione L."/>
            <person name="Hendrickson J."/>
            <person name="Watson A.R."/>
            <person name="Minot S.S."/>
            <person name="Greenfield N."/>
            <person name="Schopf L."/>
            <person name="Szabady R."/>
            <person name="Patarroyo J."/>
            <person name="Smith W."/>
            <person name="Harrison P."/>
            <person name="Kuijper E.J."/>
            <person name="Kelly C.P."/>
            <person name="Olle B."/>
            <person name="Bobilev D."/>
            <person name="Silber J.L."/>
            <person name="Bucci V."/>
            <person name="Roberts B."/>
            <person name="Faith J."/>
            <person name="Norman J.M."/>
        </authorList>
    </citation>
    <scope>NUCLEOTIDE SEQUENCE</scope>
    <source>
        <strain evidence="5">VE303-04</strain>
    </source>
</reference>
<dbReference type="InterPro" id="IPR000700">
    <property type="entry name" value="PAS-assoc_C"/>
</dbReference>
<dbReference type="InterPro" id="IPR032710">
    <property type="entry name" value="NTF2-like_dom_sf"/>
</dbReference>
<dbReference type="InterPro" id="IPR029016">
    <property type="entry name" value="GAF-like_dom_sf"/>
</dbReference>
<keyword evidence="1" id="KW-0175">Coiled coil</keyword>
<dbReference type="SMART" id="SM00065">
    <property type="entry name" value="GAF"/>
    <property type="match status" value="1"/>
</dbReference>
<dbReference type="RefSeq" id="WP_024738109.1">
    <property type="nucleotide sequence ID" value="NZ_JADMRR010000027.1"/>
</dbReference>
<dbReference type="Proteomes" id="UP001203136">
    <property type="component" value="Unassembled WGS sequence"/>
</dbReference>
<dbReference type="Gene3D" id="3.30.450.20">
    <property type="entry name" value="PAS domain"/>
    <property type="match status" value="2"/>
</dbReference>
<dbReference type="Gene3D" id="3.30.450.40">
    <property type="match status" value="1"/>
</dbReference>
<dbReference type="Gene3D" id="3.10.450.50">
    <property type="match status" value="1"/>
</dbReference>
<dbReference type="Pfam" id="PF08447">
    <property type="entry name" value="PAS_3"/>
    <property type="match status" value="2"/>
</dbReference>
<dbReference type="InterPro" id="IPR029787">
    <property type="entry name" value="Nucleotide_cyclase"/>
</dbReference>
<dbReference type="SUPFAM" id="SSF55781">
    <property type="entry name" value="GAF domain-like"/>
    <property type="match status" value="1"/>
</dbReference>
<dbReference type="InterPro" id="IPR000014">
    <property type="entry name" value="PAS"/>
</dbReference>
<evidence type="ECO:0000259" key="3">
    <source>
        <dbReference type="PROSITE" id="PS50113"/>
    </source>
</evidence>
<protein>
    <submittedName>
        <fullName evidence="5">Diguanylate cyclase</fullName>
        <ecNumber evidence="5">2.7.7.65</ecNumber>
    </submittedName>
</protein>
<dbReference type="NCBIfam" id="TIGR00254">
    <property type="entry name" value="GGDEF"/>
    <property type="match status" value="1"/>
</dbReference>
<evidence type="ECO:0000313" key="5">
    <source>
        <dbReference type="EMBL" id="MCK0085711.1"/>
    </source>
</evidence>
<organism evidence="5 6">
    <name type="scientific">Clostridium symbiosum</name>
    <name type="common">Bacteroides symbiosus</name>
    <dbReference type="NCBI Taxonomy" id="1512"/>
    <lineage>
        <taxon>Bacteria</taxon>
        <taxon>Bacillati</taxon>
        <taxon>Bacillota</taxon>
        <taxon>Clostridia</taxon>
        <taxon>Lachnospirales</taxon>
        <taxon>Lachnospiraceae</taxon>
        <taxon>Otoolea</taxon>
    </lineage>
</organism>
<dbReference type="EMBL" id="JAINVB010000001">
    <property type="protein sequence ID" value="MCK0085711.1"/>
    <property type="molecule type" value="Genomic_DNA"/>
</dbReference>
<dbReference type="SUPFAM" id="SSF55073">
    <property type="entry name" value="Nucleotide cyclase"/>
    <property type="match status" value="1"/>
</dbReference>
<dbReference type="SMART" id="SM00267">
    <property type="entry name" value="GGDEF"/>
    <property type="match status" value="1"/>
</dbReference>
<dbReference type="InterPro" id="IPR052155">
    <property type="entry name" value="Biofilm_reg_signaling"/>
</dbReference>
<feature type="domain" description="PAS" evidence="2">
    <location>
        <begin position="167"/>
        <end position="242"/>
    </location>
</feature>
<dbReference type="InterPro" id="IPR013655">
    <property type="entry name" value="PAS_fold_3"/>
</dbReference>
<dbReference type="InterPro" id="IPR035965">
    <property type="entry name" value="PAS-like_dom_sf"/>
</dbReference>
<dbReference type="EC" id="2.7.7.65" evidence="5"/>
<evidence type="ECO:0000259" key="2">
    <source>
        <dbReference type="PROSITE" id="PS50112"/>
    </source>
</evidence>
<dbReference type="InterPro" id="IPR003018">
    <property type="entry name" value="GAF"/>
</dbReference>
<dbReference type="NCBIfam" id="TIGR00229">
    <property type="entry name" value="sensory_box"/>
    <property type="match status" value="2"/>
</dbReference>
<name>A0AAW5F043_CLOSY</name>
<dbReference type="InterPro" id="IPR000160">
    <property type="entry name" value="GGDEF_dom"/>
</dbReference>
<dbReference type="SUPFAM" id="SSF55785">
    <property type="entry name" value="PYP-like sensor domain (PAS domain)"/>
    <property type="match status" value="2"/>
</dbReference>
<dbReference type="Gene3D" id="3.30.70.270">
    <property type="match status" value="1"/>
</dbReference>
<sequence>MDILFENRVKEFVCRLQRAYLVERDVQKVLSGMDENVEWIGTGQQESGRGISGAKRFFEQEYQLYPSPFDILEEEYDIKILDPRTAAVSEKLVIQESGKEAFFDKLKIRVTAVVREQNGELKVLQVHMSEGSRNQLEDEIFPRTMDQQHARALFRRLEEQEKLLKEKNENLNALMENVPGGVICCEYNEELNLLQYSQGFLNMFGYSREEMEQVFHNQFRRLIYPEDLESTWNSVQIQMAQGKTKKIEYRVRCRDGRLVTVLDHGQLVERDGKKVFYCILTDITENRKILEELHLSLEKHRIIMEQTNDIIFEWDLSDDRIFFSDNWVKTFGYSPMTENVSTMAPFSHVHPDDIHLLMNAARDMKMDVPVKEMEIRIAGNDGHYFWCRVRIALQDTRKSGRKRAIGVISDIDKEKRNVDMLVQKALYDALTGLYNKAAAEELGGKFIEKAMQDSPCAFMIIDLDNFKYINDVYGHLSGDVLLSDIAVLLKRTFRAGDIVGRIGGDEFVIIMPGARSQDVIADKFEQIKEKMEEFLERDGYMLSCSAGVAFAPLDGNDYKKLYKNADLALYKAKEKGKNQCAFYHSILESEFNAGRSYVQKAPEIRMQERYRNQTLSEYVFGVLQKEEDIPNAITQVLEIIGRQFGVSRVYIFEDSEDGRLCSNTFEWCNDGVKPQKDFLQDVEYTDGNRYDQLFDENGIFYCRDIGNLSGRTKDVLASQDIVSMLQCLLVEKKKRRGLIGFDQCGEKRVWTLEEINVLSMVSGVVGVFLSRQRLEQTMEILLRS</sequence>
<dbReference type="InterPro" id="IPR043128">
    <property type="entry name" value="Rev_trsase/Diguanyl_cyclase"/>
</dbReference>
<gene>
    <name evidence="5" type="ORF">K5I21_07490</name>
</gene>